<evidence type="ECO:0008006" key="4">
    <source>
        <dbReference type="Google" id="ProtNLM"/>
    </source>
</evidence>
<dbReference type="Proteomes" id="UP000624041">
    <property type="component" value="Unassembled WGS sequence"/>
</dbReference>
<evidence type="ECO:0000313" key="2">
    <source>
        <dbReference type="EMBL" id="GGN53387.1"/>
    </source>
</evidence>
<protein>
    <recommendedName>
        <fullName evidence="4">Malate synthase</fullName>
    </recommendedName>
</protein>
<organism evidence="2 3">
    <name type="scientific">Oceanobacillus indicireducens</name>
    <dbReference type="NCBI Taxonomy" id="1004261"/>
    <lineage>
        <taxon>Bacteria</taxon>
        <taxon>Bacillati</taxon>
        <taxon>Bacillota</taxon>
        <taxon>Bacilli</taxon>
        <taxon>Bacillales</taxon>
        <taxon>Bacillaceae</taxon>
        <taxon>Oceanobacillus</taxon>
    </lineage>
</organism>
<sequence>MNLIDKKVMHKSFGNGSIVDQDDEFVTIDFDEVTKKFVFPDAFGKFLKLKDDSAQATLKQAITKIEAKQEQLEKEREEEQAQRILEQQRMNELKKLLKNHRLHDKSQLVFWLEDTEEEQAFTDWQVFAGEIRSGKNEGKPNKPVRLHQNSLVLLTKRDDKEEEKERKIVGLYMVEETFIGRLAEDGIIPAHSELRLKLSDEEAEDMLFWNYYINEKYPHRMTWNTGKYRYFDNIWAAQILKDIIALKKDPNELQLAEEFFLHFCKMNQLEPNEIPEPNGALKYNQ</sequence>
<dbReference type="RefSeq" id="WP_188856262.1">
    <property type="nucleotide sequence ID" value="NZ_BMOS01000005.1"/>
</dbReference>
<accession>A0A918D041</accession>
<evidence type="ECO:0000313" key="3">
    <source>
        <dbReference type="Proteomes" id="UP000624041"/>
    </source>
</evidence>
<proteinExistence type="predicted"/>
<name>A0A918D041_9BACI</name>
<reference evidence="2" key="1">
    <citation type="journal article" date="2014" name="Int. J. Syst. Evol. Microbiol.">
        <title>Complete genome sequence of Corynebacterium casei LMG S-19264T (=DSM 44701T), isolated from a smear-ripened cheese.</title>
        <authorList>
            <consortium name="US DOE Joint Genome Institute (JGI-PGF)"/>
            <person name="Walter F."/>
            <person name="Albersmeier A."/>
            <person name="Kalinowski J."/>
            <person name="Ruckert C."/>
        </authorList>
    </citation>
    <scope>NUCLEOTIDE SEQUENCE</scope>
    <source>
        <strain evidence="2">JCM 17251</strain>
    </source>
</reference>
<evidence type="ECO:0000256" key="1">
    <source>
        <dbReference type="SAM" id="Coils"/>
    </source>
</evidence>
<keyword evidence="1" id="KW-0175">Coiled coil</keyword>
<gene>
    <name evidence="2" type="ORF">GCM10007971_09820</name>
</gene>
<comment type="caution">
    <text evidence="2">The sequence shown here is derived from an EMBL/GenBank/DDBJ whole genome shotgun (WGS) entry which is preliminary data.</text>
</comment>
<dbReference type="AlphaFoldDB" id="A0A918D041"/>
<reference evidence="2" key="2">
    <citation type="submission" date="2020-09" db="EMBL/GenBank/DDBJ databases">
        <authorList>
            <person name="Sun Q."/>
            <person name="Ohkuma M."/>
        </authorList>
    </citation>
    <scope>NUCLEOTIDE SEQUENCE</scope>
    <source>
        <strain evidence="2">JCM 17251</strain>
    </source>
</reference>
<keyword evidence="3" id="KW-1185">Reference proteome</keyword>
<feature type="coiled-coil region" evidence="1">
    <location>
        <begin position="55"/>
        <end position="96"/>
    </location>
</feature>
<dbReference type="EMBL" id="BMOS01000005">
    <property type="protein sequence ID" value="GGN53387.1"/>
    <property type="molecule type" value="Genomic_DNA"/>
</dbReference>